<reference evidence="2" key="1">
    <citation type="journal article" date="2019" name="Int. J. Syst. Evol. Microbiol.">
        <title>The Global Catalogue of Microorganisms (GCM) 10K type strain sequencing project: providing services to taxonomists for standard genome sequencing and annotation.</title>
        <authorList>
            <consortium name="The Broad Institute Genomics Platform"/>
            <consortium name="The Broad Institute Genome Sequencing Center for Infectious Disease"/>
            <person name="Wu L."/>
            <person name="Ma J."/>
        </authorList>
    </citation>
    <scope>NUCLEOTIDE SEQUENCE [LARGE SCALE GENOMIC DNA]</scope>
    <source>
        <strain evidence="2">JCM 17217</strain>
    </source>
</reference>
<accession>A0ABP7QLD6</accession>
<name>A0ABP7QLD6_9BACT</name>
<gene>
    <name evidence="1" type="ORF">GCM10022407_31910</name>
</gene>
<evidence type="ECO:0000313" key="1">
    <source>
        <dbReference type="EMBL" id="GAA3984520.1"/>
    </source>
</evidence>
<comment type="caution">
    <text evidence="1">The sequence shown here is derived from an EMBL/GenBank/DDBJ whole genome shotgun (WGS) entry which is preliminary data.</text>
</comment>
<sequence>MQRISPRPFNGANAILLSVHREMADASVRRLAAVSEGQGYTVDTLNEDRLLMTTADRPLEPTQNGTAAPVRYRLIAYVVKKGGGPTVVELWGTLRFTDASGRLVERTMQWDGPRDHSPAAACFGRVQQLAQAFPAEQLVSIRYTREKGLVSPRN</sequence>
<protein>
    <recommendedName>
        <fullName evidence="3">DUF4136 domain-containing protein</fullName>
    </recommendedName>
</protein>
<proteinExistence type="predicted"/>
<dbReference type="Proteomes" id="UP001501556">
    <property type="component" value="Unassembled WGS sequence"/>
</dbReference>
<keyword evidence="2" id="KW-1185">Reference proteome</keyword>
<evidence type="ECO:0008006" key="3">
    <source>
        <dbReference type="Google" id="ProtNLM"/>
    </source>
</evidence>
<organism evidence="1 2">
    <name type="scientific">Hymenobacter antarcticus</name>
    <dbReference type="NCBI Taxonomy" id="486270"/>
    <lineage>
        <taxon>Bacteria</taxon>
        <taxon>Pseudomonadati</taxon>
        <taxon>Bacteroidota</taxon>
        <taxon>Cytophagia</taxon>
        <taxon>Cytophagales</taxon>
        <taxon>Hymenobacteraceae</taxon>
        <taxon>Hymenobacter</taxon>
    </lineage>
</organism>
<dbReference type="EMBL" id="BAABDI010000026">
    <property type="protein sequence ID" value="GAA3984520.1"/>
    <property type="molecule type" value="Genomic_DNA"/>
</dbReference>
<evidence type="ECO:0000313" key="2">
    <source>
        <dbReference type="Proteomes" id="UP001501556"/>
    </source>
</evidence>